<sequence length="405" mass="44365">MNSQSPTVLISGGSIAGPALAWALRRAGFAPTLLERAPSMRVAGQNLDIRTTGRAVIEQMGLTEAVLKQNTGERGTRFLDHTGRSYAEFPVEAGRDGSTAEMEILRGDLSRLLLDLTENEIPHRYGDHVTAVEQSPEGVEVTLASGGTERYDLMVIAEGRRSRTRTLVFGDDVVWRDLGEYVAYGTIDRTDDDDDWWHWMTSTNSRMIALRPDNKGTSRANLAFFAPDLGLESIGFEAQMHVLRAHFADAGWKTARILDGFEAYPQEFYLERFARVTMPSWSRGRVVALGDAAWGSGPTGMGTSLALAGAYVLAGELGESYAGSGPAAAFAGYERVMRPWADKVQNFPPGIPRLMFPKSRAGLKVLKAVHRVAASPRVRHLAEQKLVSRPSPLPHLPDYPALRAE</sequence>
<evidence type="ECO:0000313" key="2">
    <source>
        <dbReference type="EMBL" id="GAA3600724.1"/>
    </source>
</evidence>
<proteinExistence type="predicted"/>
<dbReference type="PRINTS" id="PR00420">
    <property type="entry name" value="RNGMNOXGNASE"/>
</dbReference>
<dbReference type="EMBL" id="BAAAZO010000002">
    <property type="protein sequence ID" value="GAA3600724.1"/>
    <property type="molecule type" value="Genomic_DNA"/>
</dbReference>
<dbReference type="InterPro" id="IPR002938">
    <property type="entry name" value="FAD-bd"/>
</dbReference>
<dbReference type="Gene3D" id="3.50.50.60">
    <property type="entry name" value="FAD/NAD(P)-binding domain"/>
    <property type="match status" value="1"/>
</dbReference>
<comment type="caution">
    <text evidence="2">The sequence shown here is derived from an EMBL/GenBank/DDBJ whole genome shotgun (WGS) entry which is preliminary data.</text>
</comment>
<keyword evidence="2" id="KW-0503">Monooxygenase</keyword>
<dbReference type="InterPro" id="IPR036188">
    <property type="entry name" value="FAD/NAD-bd_sf"/>
</dbReference>
<dbReference type="InterPro" id="IPR051704">
    <property type="entry name" value="FAD_aromatic-hydroxylase"/>
</dbReference>
<organism evidence="2 3">
    <name type="scientific">Kineosporia mesophila</name>
    <dbReference type="NCBI Taxonomy" id="566012"/>
    <lineage>
        <taxon>Bacteria</taxon>
        <taxon>Bacillati</taxon>
        <taxon>Actinomycetota</taxon>
        <taxon>Actinomycetes</taxon>
        <taxon>Kineosporiales</taxon>
        <taxon>Kineosporiaceae</taxon>
        <taxon>Kineosporia</taxon>
    </lineage>
</organism>
<dbReference type="Proteomes" id="UP001501074">
    <property type="component" value="Unassembled WGS sequence"/>
</dbReference>
<dbReference type="SUPFAM" id="SSF51905">
    <property type="entry name" value="FAD/NAD(P)-binding domain"/>
    <property type="match status" value="1"/>
</dbReference>
<dbReference type="GO" id="GO:0004497">
    <property type="term" value="F:monooxygenase activity"/>
    <property type="evidence" value="ECO:0007669"/>
    <property type="project" value="UniProtKB-KW"/>
</dbReference>
<gene>
    <name evidence="2" type="ORF">GCM10022223_15460</name>
</gene>
<evidence type="ECO:0000259" key="1">
    <source>
        <dbReference type="Pfam" id="PF01494"/>
    </source>
</evidence>
<reference evidence="3" key="1">
    <citation type="journal article" date="2019" name="Int. J. Syst. Evol. Microbiol.">
        <title>The Global Catalogue of Microorganisms (GCM) 10K type strain sequencing project: providing services to taxonomists for standard genome sequencing and annotation.</title>
        <authorList>
            <consortium name="The Broad Institute Genomics Platform"/>
            <consortium name="The Broad Institute Genome Sequencing Center for Infectious Disease"/>
            <person name="Wu L."/>
            <person name="Ma J."/>
        </authorList>
    </citation>
    <scope>NUCLEOTIDE SEQUENCE [LARGE SCALE GENOMIC DNA]</scope>
    <source>
        <strain evidence="3">JCM 16902</strain>
    </source>
</reference>
<dbReference type="PANTHER" id="PTHR46865">
    <property type="entry name" value="OXIDOREDUCTASE-RELATED"/>
    <property type="match status" value="1"/>
</dbReference>
<keyword evidence="2" id="KW-0560">Oxidoreductase</keyword>
<name>A0ABP6ZB75_9ACTN</name>
<dbReference type="PANTHER" id="PTHR46865:SF2">
    <property type="entry name" value="MONOOXYGENASE"/>
    <property type="match status" value="1"/>
</dbReference>
<protein>
    <submittedName>
        <fullName evidence="2">FAD-dependent monooxygenase</fullName>
    </submittedName>
</protein>
<feature type="domain" description="FAD-binding" evidence="1">
    <location>
        <begin position="7"/>
        <end position="345"/>
    </location>
</feature>
<accession>A0ABP6ZB75</accession>
<evidence type="ECO:0000313" key="3">
    <source>
        <dbReference type="Proteomes" id="UP001501074"/>
    </source>
</evidence>
<keyword evidence="3" id="KW-1185">Reference proteome</keyword>
<dbReference type="RefSeq" id="WP_231486292.1">
    <property type="nucleotide sequence ID" value="NZ_BAAAZO010000002.1"/>
</dbReference>
<dbReference type="Pfam" id="PF01494">
    <property type="entry name" value="FAD_binding_3"/>
    <property type="match status" value="1"/>
</dbReference>